<evidence type="ECO:0000256" key="3">
    <source>
        <dbReference type="ARBA" id="ARBA00022530"/>
    </source>
</evidence>
<dbReference type="STRING" id="144197.ENSSPAP00000009173"/>
<keyword evidence="5" id="KW-0732">Signal</keyword>
<reference evidence="9" key="2">
    <citation type="submission" date="2025-04" db="UniProtKB">
        <authorList>
            <consortium name="RefSeq"/>
        </authorList>
    </citation>
    <scope>IDENTIFICATION</scope>
</reference>
<keyword evidence="8" id="KW-1185">Reference proteome</keyword>
<dbReference type="PANTHER" id="PTHR15427:SF43">
    <property type="entry name" value="COMPLEMENT COMPONENT 1, Q SUBCOMPONENT, B CHAIN PRECURSOR"/>
    <property type="match status" value="1"/>
</dbReference>
<protein>
    <submittedName>
        <fullName evidence="7 9">Complement C1q subcomponent subunit B-like</fullName>
    </submittedName>
</protein>
<keyword evidence="2" id="KW-0964">Secreted</keyword>
<evidence type="ECO:0000313" key="8">
    <source>
        <dbReference type="Proteomes" id="UP000694891"/>
    </source>
</evidence>
<feature type="signal peptide" evidence="5">
    <location>
        <begin position="1"/>
        <end position="24"/>
    </location>
</feature>
<feature type="chain" id="PRO_5044591268" evidence="5">
    <location>
        <begin position="25"/>
        <end position="243"/>
    </location>
</feature>
<feature type="compositionally biased region" description="Gly residues" evidence="4">
    <location>
        <begin position="87"/>
        <end position="96"/>
    </location>
</feature>
<gene>
    <name evidence="7" type="primary">C1QB</name>
    <name evidence="9" type="synonym">LOC103370654</name>
</gene>
<evidence type="ECO:0000256" key="1">
    <source>
        <dbReference type="ARBA" id="ARBA00004498"/>
    </source>
</evidence>
<dbReference type="Pfam" id="PF00386">
    <property type="entry name" value="C1q"/>
    <property type="match status" value="1"/>
</dbReference>
<dbReference type="Ensembl" id="ENSSPAT00000009337.1">
    <property type="protein sequence ID" value="ENSSPAP00000009173.1"/>
    <property type="gene ID" value="ENSSPAG00000006999.1"/>
</dbReference>
<keyword evidence="3" id="KW-0272">Extracellular matrix</keyword>
<evidence type="ECO:0000313" key="9">
    <source>
        <dbReference type="RefSeq" id="XP_008297998.1"/>
    </source>
</evidence>
<evidence type="ECO:0000259" key="6">
    <source>
        <dbReference type="PROSITE" id="PS50871"/>
    </source>
</evidence>
<dbReference type="InterPro" id="IPR008983">
    <property type="entry name" value="Tumour_necrosis_fac-like_dom"/>
</dbReference>
<evidence type="ECO:0000256" key="4">
    <source>
        <dbReference type="SAM" id="MobiDB-lite"/>
    </source>
</evidence>
<dbReference type="PRINTS" id="PR00007">
    <property type="entry name" value="COMPLEMNTC1Q"/>
</dbReference>
<reference evidence="7" key="1">
    <citation type="submission" date="2023-09" db="UniProtKB">
        <authorList>
            <consortium name="Ensembl"/>
        </authorList>
    </citation>
    <scope>IDENTIFICATION</scope>
</reference>
<dbReference type="GeneTree" id="ENSGT00940000161091"/>
<dbReference type="PROSITE" id="PS50871">
    <property type="entry name" value="C1Q"/>
    <property type="match status" value="1"/>
</dbReference>
<dbReference type="InterPro" id="IPR050392">
    <property type="entry name" value="Collagen/C1q_domain"/>
</dbReference>
<dbReference type="InterPro" id="IPR001073">
    <property type="entry name" value="C1q_dom"/>
</dbReference>
<feature type="compositionally biased region" description="Basic and acidic residues" evidence="4">
    <location>
        <begin position="48"/>
        <end position="65"/>
    </location>
</feature>
<organism evidence="7">
    <name type="scientific">Stegastes partitus</name>
    <name type="common">bicolor damselfish</name>
    <dbReference type="NCBI Taxonomy" id="144197"/>
    <lineage>
        <taxon>Eukaryota</taxon>
        <taxon>Metazoa</taxon>
        <taxon>Chordata</taxon>
        <taxon>Craniata</taxon>
        <taxon>Vertebrata</taxon>
        <taxon>Euteleostomi</taxon>
        <taxon>Actinopterygii</taxon>
        <taxon>Neopterygii</taxon>
        <taxon>Teleostei</taxon>
        <taxon>Neoteleostei</taxon>
        <taxon>Acanthomorphata</taxon>
        <taxon>Ovalentaria</taxon>
        <taxon>Pomacentridae</taxon>
        <taxon>Stegastes</taxon>
    </lineage>
</organism>
<comment type="subcellular location">
    <subcellularLocation>
        <location evidence="1">Secreted</location>
        <location evidence="1">Extracellular space</location>
        <location evidence="1">Extracellular matrix</location>
    </subcellularLocation>
</comment>
<evidence type="ECO:0000313" key="7">
    <source>
        <dbReference type="Ensembl" id="ENSSPAP00000009173.1"/>
    </source>
</evidence>
<dbReference type="SUPFAM" id="SSF49842">
    <property type="entry name" value="TNF-like"/>
    <property type="match status" value="1"/>
</dbReference>
<dbReference type="Proteomes" id="UP000694891">
    <property type="component" value="Unplaced"/>
</dbReference>
<dbReference type="GeneID" id="103370654"/>
<feature type="domain" description="C1q" evidence="6">
    <location>
        <begin position="108"/>
        <end position="243"/>
    </location>
</feature>
<accession>A0A3B4ZJQ4</accession>
<dbReference type="Gene3D" id="2.60.120.40">
    <property type="match status" value="1"/>
</dbReference>
<dbReference type="SMART" id="SM00110">
    <property type="entry name" value="C1Q"/>
    <property type="match status" value="1"/>
</dbReference>
<proteinExistence type="predicted"/>
<name>A0A3B4ZJQ4_9TELE</name>
<sequence>MASQWLICSTSVLLLLVHVCPVVTQMSCSGGVPGIPGIPGVHGPNGKDGPRGEKGDPGEAAEPIRGKKGSPGLRGPPGRPGLKGDMGLPGLGGYPGRPGEKGSAFNPSNELKPFFSLKRLIPQIPESDTTIDFDSEILPSLDRQLQGLSLANGTFTCVTKGVYFFSYHISAKSRVCMELKKGSDSHMVMCDFTEGFLVTSGSAVLELEVGDTVSLQATRHANIVTNYAITSHIFTGFLVFPTA</sequence>
<dbReference type="PANTHER" id="PTHR15427">
    <property type="entry name" value="EMILIN ELASTIN MICROFIBRIL INTERFACE-LOCATED PROTEIN ELASTIN MICROFIBRIL INTERFACER"/>
    <property type="match status" value="1"/>
</dbReference>
<evidence type="ECO:0000256" key="5">
    <source>
        <dbReference type="SAM" id="SignalP"/>
    </source>
</evidence>
<feature type="region of interest" description="Disordered" evidence="4">
    <location>
        <begin position="31"/>
        <end position="102"/>
    </location>
</feature>
<dbReference type="AlphaFoldDB" id="A0A3B4ZJQ4"/>
<evidence type="ECO:0000256" key="2">
    <source>
        <dbReference type="ARBA" id="ARBA00022525"/>
    </source>
</evidence>
<dbReference type="OrthoDB" id="8964326at2759"/>
<dbReference type="RefSeq" id="XP_008297998.1">
    <property type="nucleotide sequence ID" value="XM_008299776.1"/>
</dbReference>